<dbReference type="Proteomes" id="UP001591681">
    <property type="component" value="Unassembled WGS sequence"/>
</dbReference>
<dbReference type="PROSITE" id="PS50005">
    <property type="entry name" value="TPR"/>
    <property type="match status" value="4"/>
</dbReference>
<evidence type="ECO:0008006" key="5">
    <source>
        <dbReference type="Google" id="ProtNLM"/>
    </source>
</evidence>
<feature type="region of interest" description="Disordered" evidence="2">
    <location>
        <begin position="475"/>
        <end position="497"/>
    </location>
</feature>
<dbReference type="SUPFAM" id="SSF48452">
    <property type="entry name" value="TPR-like"/>
    <property type="match status" value="3"/>
</dbReference>
<feature type="compositionally biased region" description="Basic and acidic residues" evidence="2">
    <location>
        <begin position="483"/>
        <end position="497"/>
    </location>
</feature>
<protein>
    <recommendedName>
        <fullName evidence="5">Tetratricopeptide repeat domain 16</fullName>
    </recommendedName>
</protein>
<keyword evidence="1" id="KW-0802">TPR repeat</keyword>
<dbReference type="SMART" id="SM00028">
    <property type="entry name" value="TPR"/>
    <property type="match status" value="8"/>
</dbReference>
<dbReference type="PANTHER" id="PTHR45153">
    <property type="entry name" value="TETRATRICOPEPTIDE REPEAT PROTEIN 16"/>
    <property type="match status" value="1"/>
</dbReference>
<keyword evidence="4" id="KW-1185">Reference proteome</keyword>
<evidence type="ECO:0000256" key="2">
    <source>
        <dbReference type="SAM" id="MobiDB-lite"/>
    </source>
</evidence>
<reference evidence="3 4" key="1">
    <citation type="submission" date="2024-09" db="EMBL/GenBank/DDBJ databases">
        <title>A chromosome-level genome assembly of Gray's grenadier anchovy, Coilia grayii.</title>
        <authorList>
            <person name="Fu Z."/>
        </authorList>
    </citation>
    <scope>NUCLEOTIDE SEQUENCE [LARGE SCALE GENOMIC DNA]</scope>
    <source>
        <strain evidence="3">G4</strain>
        <tissue evidence="3">Muscle</tissue>
    </source>
</reference>
<feature type="repeat" description="TPR" evidence="1">
    <location>
        <begin position="348"/>
        <end position="381"/>
    </location>
</feature>
<dbReference type="EMBL" id="JBHFQA010000010">
    <property type="protein sequence ID" value="KAL2091840.1"/>
    <property type="molecule type" value="Genomic_DNA"/>
</dbReference>
<name>A0ABD1JY69_9TELE</name>
<evidence type="ECO:0000256" key="1">
    <source>
        <dbReference type="PROSITE-ProRule" id="PRU00339"/>
    </source>
</evidence>
<organism evidence="3 4">
    <name type="scientific">Coilia grayii</name>
    <name type="common">Gray's grenadier anchovy</name>
    <dbReference type="NCBI Taxonomy" id="363190"/>
    <lineage>
        <taxon>Eukaryota</taxon>
        <taxon>Metazoa</taxon>
        <taxon>Chordata</taxon>
        <taxon>Craniata</taxon>
        <taxon>Vertebrata</taxon>
        <taxon>Euteleostomi</taxon>
        <taxon>Actinopterygii</taxon>
        <taxon>Neopterygii</taxon>
        <taxon>Teleostei</taxon>
        <taxon>Clupei</taxon>
        <taxon>Clupeiformes</taxon>
        <taxon>Clupeoidei</taxon>
        <taxon>Engraulidae</taxon>
        <taxon>Coilinae</taxon>
        <taxon>Coilia</taxon>
    </lineage>
</organism>
<sequence>MSKSEFEKAVICFTKAITLQPNQIQLHVDMGEAYLQLCDFNSAIHSYWQACHLDPENKSVLHRLAFIYYLQGQCLFDRGMFVDALGSFTKAAELRPDVRPFQYRSLACLTALGRYSDSLKLVTKWLEAGEQTADLFVLKARLHKQLNQVSLCHHSLKSAFQLSPACPEARGLLLQLREAGRVLRQQAGTKALEGNLHDALLRMNSAVQACPEEAPYYLFRGTLQRQLKDFSAAIKDLVVAMELSESGGGHTDALAEGQEGTAALQEEVHTQLVLTYNDFAVHCFSRGLYEEAAMLLSRAIEDHRNESALFINRGDCFFKQEDLNFALADYQQAEELDPHNKAICARLAVVHNTLGLQNQKDRKYQEAAKQFSLAVKYNPAVSQYYENRCKLYYREHKLDMAKEDAINAILRDPTNQQAEALLLSLFPGCSLPQILSCDMAQTLRSQLAGRMDACKQAVTPVSRLAGALEQLRVLDETESQSEETLRDSVHEEERADA</sequence>
<dbReference type="AlphaFoldDB" id="A0ABD1JY69"/>
<accession>A0ABD1JY69</accession>
<dbReference type="PANTHER" id="PTHR45153:SF1">
    <property type="entry name" value="TETRATRICOPEPTIDE REPEAT PROTEIN 16"/>
    <property type="match status" value="1"/>
</dbReference>
<evidence type="ECO:0000313" key="4">
    <source>
        <dbReference type="Proteomes" id="UP001591681"/>
    </source>
</evidence>
<feature type="repeat" description="TPR" evidence="1">
    <location>
        <begin position="24"/>
        <end position="57"/>
    </location>
</feature>
<dbReference type="Pfam" id="PF00515">
    <property type="entry name" value="TPR_1"/>
    <property type="match status" value="1"/>
</dbReference>
<dbReference type="Gene3D" id="1.25.40.10">
    <property type="entry name" value="Tetratricopeptide repeat domain"/>
    <property type="match status" value="4"/>
</dbReference>
<evidence type="ECO:0000313" key="3">
    <source>
        <dbReference type="EMBL" id="KAL2091840.1"/>
    </source>
</evidence>
<feature type="repeat" description="TPR" evidence="1">
    <location>
        <begin position="307"/>
        <end position="340"/>
    </location>
</feature>
<proteinExistence type="predicted"/>
<comment type="caution">
    <text evidence="3">The sequence shown here is derived from an EMBL/GenBank/DDBJ whole genome shotgun (WGS) entry which is preliminary data.</text>
</comment>
<feature type="repeat" description="TPR" evidence="1">
    <location>
        <begin position="65"/>
        <end position="98"/>
    </location>
</feature>
<dbReference type="InterPro" id="IPR019734">
    <property type="entry name" value="TPR_rpt"/>
</dbReference>
<dbReference type="InterPro" id="IPR011990">
    <property type="entry name" value="TPR-like_helical_dom_sf"/>
</dbReference>
<gene>
    <name evidence="3" type="ORF">ACEWY4_011638</name>
</gene>